<dbReference type="AlphaFoldDB" id="A0A2A2LUK3"/>
<proteinExistence type="predicted"/>
<feature type="region of interest" description="Disordered" evidence="1">
    <location>
        <begin position="90"/>
        <end position="112"/>
    </location>
</feature>
<feature type="region of interest" description="Disordered" evidence="1">
    <location>
        <begin position="1"/>
        <end position="21"/>
    </location>
</feature>
<reference evidence="2 3" key="1">
    <citation type="journal article" date="2017" name="Curr. Biol.">
        <title>Genome architecture and evolution of a unichromosomal asexual nematode.</title>
        <authorList>
            <person name="Fradin H."/>
            <person name="Zegar C."/>
            <person name="Gutwein M."/>
            <person name="Lucas J."/>
            <person name="Kovtun M."/>
            <person name="Corcoran D."/>
            <person name="Baugh L.R."/>
            <person name="Kiontke K."/>
            <person name="Gunsalus K."/>
            <person name="Fitch D.H."/>
            <person name="Piano F."/>
        </authorList>
    </citation>
    <scope>NUCLEOTIDE SEQUENCE [LARGE SCALE GENOMIC DNA]</scope>
    <source>
        <strain evidence="2">PF1309</strain>
    </source>
</reference>
<dbReference type="EMBL" id="LIAE01006417">
    <property type="protein sequence ID" value="PAV89916.1"/>
    <property type="molecule type" value="Genomic_DNA"/>
</dbReference>
<protein>
    <submittedName>
        <fullName evidence="2">Uncharacterized protein</fullName>
    </submittedName>
</protein>
<comment type="caution">
    <text evidence="2">The sequence shown here is derived from an EMBL/GenBank/DDBJ whole genome shotgun (WGS) entry which is preliminary data.</text>
</comment>
<evidence type="ECO:0000256" key="1">
    <source>
        <dbReference type="SAM" id="MobiDB-lite"/>
    </source>
</evidence>
<evidence type="ECO:0000313" key="2">
    <source>
        <dbReference type="EMBL" id="PAV89916.1"/>
    </source>
</evidence>
<name>A0A2A2LUK3_9BILA</name>
<keyword evidence="3" id="KW-1185">Reference proteome</keyword>
<evidence type="ECO:0000313" key="3">
    <source>
        <dbReference type="Proteomes" id="UP000218231"/>
    </source>
</evidence>
<sequence length="112" mass="12981">MDEEADSRSVHSVNSEWDNLSEDGQVFNHTYDHAIPQIEIARSHSPRPRLHLPNDSQAEEKSEQNVKSDCFGELNSELEIHYDLSCKMHSRTSDRAADRHREHTEHGNTQKF</sequence>
<gene>
    <name evidence="2" type="ORF">WR25_15230</name>
</gene>
<accession>A0A2A2LUK3</accession>
<feature type="region of interest" description="Disordered" evidence="1">
    <location>
        <begin position="38"/>
        <end position="68"/>
    </location>
</feature>
<dbReference type="Proteomes" id="UP000218231">
    <property type="component" value="Unassembled WGS sequence"/>
</dbReference>
<organism evidence="2 3">
    <name type="scientific">Diploscapter pachys</name>
    <dbReference type="NCBI Taxonomy" id="2018661"/>
    <lineage>
        <taxon>Eukaryota</taxon>
        <taxon>Metazoa</taxon>
        <taxon>Ecdysozoa</taxon>
        <taxon>Nematoda</taxon>
        <taxon>Chromadorea</taxon>
        <taxon>Rhabditida</taxon>
        <taxon>Rhabditina</taxon>
        <taxon>Rhabditomorpha</taxon>
        <taxon>Rhabditoidea</taxon>
        <taxon>Rhabditidae</taxon>
        <taxon>Diploscapter</taxon>
    </lineage>
</organism>